<dbReference type="eggNOG" id="ENOG5031DQ0">
    <property type="taxonomic scope" value="Bacteria"/>
</dbReference>
<name>G7UT72_PSEUP</name>
<dbReference type="InterPro" id="IPR021729">
    <property type="entry name" value="DUF3298"/>
</dbReference>
<feature type="signal peptide" evidence="2">
    <location>
        <begin position="1"/>
        <end position="32"/>
    </location>
</feature>
<keyword evidence="5" id="KW-1185">Reference proteome</keyword>
<feature type="chain" id="PRO_5003504380" description="DUF3298 domain-containing protein" evidence="2">
    <location>
        <begin position="33"/>
        <end position="278"/>
    </location>
</feature>
<feature type="compositionally biased region" description="Low complexity" evidence="1">
    <location>
        <begin position="32"/>
        <end position="51"/>
    </location>
</feature>
<dbReference type="STRING" id="1045855.DSC_07430"/>
<evidence type="ECO:0000256" key="1">
    <source>
        <dbReference type="SAM" id="MobiDB-lite"/>
    </source>
</evidence>
<dbReference type="EMBL" id="CP003093">
    <property type="protein sequence ID" value="AER56137.1"/>
    <property type="molecule type" value="Genomic_DNA"/>
</dbReference>
<gene>
    <name evidence="4" type="ordered locus">DSC_07430</name>
</gene>
<dbReference type="Gene3D" id="3.30.565.40">
    <property type="entry name" value="Fervidobacterium nodosum Rt17-B1 like"/>
    <property type="match status" value="1"/>
</dbReference>
<dbReference type="PROSITE" id="PS51257">
    <property type="entry name" value="PROKAR_LIPOPROTEIN"/>
    <property type="match status" value="1"/>
</dbReference>
<evidence type="ECO:0000313" key="4">
    <source>
        <dbReference type="EMBL" id="AER56137.1"/>
    </source>
</evidence>
<dbReference type="Pfam" id="PF11738">
    <property type="entry name" value="DUF3298"/>
    <property type="match status" value="1"/>
</dbReference>
<reference evidence="4 5" key="1">
    <citation type="journal article" date="2012" name="J. Bacteriol.">
        <title>Complete Genome Sequence of the BTEX-Degrading Bacterium Pseudoxanthomonas spadix BD-a59.</title>
        <authorList>
            <person name="Lee S.H."/>
            <person name="Jin H.M."/>
            <person name="Lee H.J."/>
            <person name="Kim J.M."/>
            <person name="Jeon C.O."/>
        </authorList>
    </citation>
    <scope>NUCLEOTIDE SEQUENCE [LARGE SCALE GENOMIC DNA]</scope>
    <source>
        <strain evidence="4 5">BD-a59</strain>
    </source>
</reference>
<dbReference type="RefSeq" id="WP_014160313.1">
    <property type="nucleotide sequence ID" value="NC_016147.2"/>
</dbReference>
<proteinExistence type="predicted"/>
<organism evidence="4 5">
    <name type="scientific">Pseudoxanthomonas spadix (strain BD-a59)</name>
    <dbReference type="NCBI Taxonomy" id="1045855"/>
    <lineage>
        <taxon>Bacteria</taxon>
        <taxon>Pseudomonadati</taxon>
        <taxon>Pseudomonadota</taxon>
        <taxon>Gammaproteobacteria</taxon>
        <taxon>Lysobacterales</taxon>
        <taxon>Lysobacteraceae</taxon>
        <taxon>Pseudoxanthomonas</taxon>
    </lineage>
</organism>
<accession>G7UT72</accession>
<sequence length="278" mass="28956">MSSVRSAKTIASVTVLTMLLAACNRAPPPAPAASAPPVSAPAQAPAPAPASTVLTDVAESDPRYVVGISYPPQANRYPGLAKALGDYAGAARAGLMQAVEGLGSEKPPAPYELSLAFEMVAETPEVVSVAADGGRYTGGAHGEPLVARFTWLPRHEAMLTTQAMLPSPEGLQAVSSYVREQLHTSLSLRADGEDMAPEERARMLQSGTSMIDAGTGPEAANFSQFQPVMNADGKIAAVRFVFPPYQVGSYADGTQTVDVPAQVLGPYLAPAYADLFLR</sequence>
<dbReference type="Proteomes" id="UP000005870">
    <property type="component" value="Chromosome"/>
</dbReference>
<feature type="region of interest" description="Disordered" evidence="1">
    <location>
        <begin position="30"/>
        <end position="52"/>
    </location>
</feature>
<evidence type="ECO:0000313" key="5">
    <source>
        <dbReference type="Proteomes" id="UP000005870"/>
    </source>
</evidence>
<keyword evidence="2" id="KW-0732">Signal</keyword>
<dbReference type="AlphaFoldDB" id="G7UT72"/>
<protein>
    <recommendedName>
        <fullName evidence="3">DUF3298 domain-containing protein</fullName>
    </recommendedName>
</protein>
<evidence type="ECO:0000256" key="2">
    <source>
        <dbReference type="SAM" id="SignalP"/>
    </source>
</evidence>
<dbReference type="HOGENOM" id="CLU_088225_0_0_6"/>
<dbReference type="Gene3D" id="3.90.640.20">
    <property type="entry name" value="Heat-shock cognate protein, ATPase"/>
    <property type="match status" value="1"/>
</dbReference>
<evidence type="ECO:0000259" key="3">
    <source>
        <dbReference type="Pfam" id="PF11738"/>
    </source>
</evidence>
<dbReference type="OrthoDB" id="5637at2"/>
<dbReference type="InterPro" id="IPR037126">
    <property type="entry name" value="PdaC/RsiV-like_sf"/>
</dbReference>
<dbReference type="KEGG" id="psd:DSC_07430"/>
<feature type="domain" description="DUF3298" evidence="3">
    <location>
        <begin position="237"/>
        <end position="260"/>
    </location>
</feature>